<evidence type="ECO:0000256" key="9">
    <source>
        <dbReference type="SAM" id="MobiDB-lite"/>
    </source>
</evidence>
<dbReference type="Gene3D" id="3.40.50.300">
    <property type="entry name" value="P-loop containing nucleotide triphosphate hydrolases"/>
    <property type="match status" value="1"/>
</dbReference>
<feature type="compositionally biased region" description="Basic and acidic residues" evidence="9">
    <location>
        <begin position="548"/>
        <end position="569"/>
    </location>
</feature>
<dbReference type="EMBL" id="JACOPK010000003">
    <property type="protein sequence ID" value="MBC5695178.1"/>
    <property type="molecule type" value="Genomic_DNA"/>
</dbReference>
<keyword evidence="1 8" id="KW-0540">Nuclease</keyword>
<evidence type="ECO:0000256" key="5">
    <source>
        <dbReference type="ARBA" id="ARBA00022840"/>
    </source>
</evidence>
<feature type="region of interest" description="Disordered" evidence="9">
    <location>
        <begin position="536"/>
        <end position="571"/>
    </location>
</feature>
<dbReference type="SMART" id="SM00463">
    <property type="entry name" value="SMR"/>
    <property type="match status" value="1"/>
</dbReference>
<dbReference type="HAMAP" id="MF_00092">
    <property type="entry name" value="MutS2"/>
    <property type="match status" value="1"/>
</dbReference>
<evidence type="ECO:0000313" key="11">
    <source>
        <dbReference type="EMBL" id="MBC5695178.1"/>
    </source>
</evidence>
<dbReference type="SUPFAM" id="SSF48334">
    <property type="entry name" value="DNA repair protein MutS, domain III"/>
    <property type="match status" value="1"/>
</dbReference>
<dbReference type="EC" id="3.6.4.-" evidence="8"/>
<feature type="binding site" evidence="8">
    <location>
        <begin position="334"/>
        <end position="341"/>
    </location>
    <ligand>
        <name>ATP</name>
        <dbReference type="ChEBI" id="CHEBI:30616"/>
    </ligand>
</feature>
<dbReference type="GO" id="GO:0004519">
    <property type="term" value="F:endonuclease activity"/>
    <property type="evidence" value="ECO:0007669"/>
    <property type="project" value="UniProtKB-KW"/>
</dbReference>
<dbReference type="RefSeq" id="WP_186969466.1">
    <property type="nucleotide sequence ID" value="NZ_JACOPK010000003.1"/>
</dbReference>
<keyword evidence="6 8" id="KW-0694">RNA-binding</keyword>
<evidence type="ECO:0000256" key="6">
    <source>
        <dbReference type="ARBA" id="ARBA00022884"/>
    </source>
</evidence>
<dbReference type="SUPFAM" id="SSF52540">
    <property type="entry name" value="P-loop containing nucleoside triphosphate hydrolases"/>
    <property type="match status" value="1"/>
</dbReference>
<keyword evidence="2 8" id="KW-0699">rRNA-binding</keyword>
<dbReference type="PIRSF" id="PIRSF005814">
    <property type="entry name" value="MutS_YshD"/>
    <property type="match status" value="1"/>
</dbReference>
<keyword evidence="7 8" id="KW-0238">DNA-binding</keyword>
<dbReference type="Pfam" id="PF00488">
    <property type="entry name" value="MutS_V"/>
    <property type="match status" value="1"/>
</dbReference>
<comment type="caution">
    <text evidence="11">The sequence shown here is derived from an EMBL/GenBank/DDBJ whole genome shotgun (WGS) entry which is preliminary data.</text>
</comment>
<dbReference type="PROSITE" id="PS50828">
    <property type="entry name" value="SMR"/>
    <property type="match status" value="1"/>
</dbReference>
<dbReference type="InterPro" id="IPR007696">
    <property type="entry name" value="DNA_mismatch_repair_MutS_core"/>
</dbReference>
<evidence type="ECO:0000256" key="7">
    <source>
        <dbReference type="ARBA" id="ARBA00023125"/>
    </source>
</evidence>
<dbReference type="InterPro" id="IPR000432">
    <property type="entry name" value="DNA_mismatch_repair_MutS_C"/>
</dbReference>
<dbReference type="InterPro" id="IPR027417">
    <property type="entry name" value="P-loop_NTPase"/>
</dbReference>
<dbReference type="Proteomes" id="UP000641741">
    <property type="component" value="Unassembled WGS sequence"/>
</dbReference>
<evidence type="ECO:0000256" key="4">
    <source>
        <dbReference type="ARBA" id="ARBA00022801"/>
    </source>
</evidence>
<evidence type="ECO:0000256" key="1">
    <source>
        <dbReference type="ARBA" id="ARBA00022722"/>
    </source>
</evidence>
<keyword evidence="12" id="KW-1185">Reference proteome</keyword>
<dbReference type="Pfam" id="PF01713">
    <property type="entry name" value="Smr"/>
    <property type="match status" value="1"/>
</dbReference>
<comment type="subunit">
    <text evidence="8">Homodimer. Binds to stalled ribosomes, contacting rRNA.</text>
</comment>
<dbReference type="InterPro" id="IPR005747">
    <property type="entry name" value="MutS2"/>
</dbReference>
<dbReference type="InterPro" id="IPR046893">
    <property type="entry name" value="MSSS"/>
</dbReference>
<name>A0ABR7GLK8_9FIRM</name>
<protein>
    <recommendedName>
        <fullName evidence="8">Endonuclease MutS2</fullName>
        <ecNumber evidence="8">3.1.-.-</ecNumber>
    </recommendedName>
    <alternativeName>
        <fullName evidence="8">Ribosome-associated protein quality control-upstream factor</fullName>
        <shortName evidence="8">RQC-upstream factor</shortName>
        <shortName evidence="8">RqcU</shortName>
        <ecNumber evidence="8">3.6.4.-</ecNumber>
    </alternativeName>
</protein>
<dbReference type="SMART" id="SM00534">
    <property type="entry name" value="MUTSac"/>
    <property type="match status" value="1"/>
</dbReference>
<dbReference type="Pfam" id="PF20297">
    <property type="entry name" value="MSSS"/>
    <property type="match status" value="1"/>
</dbReference>
<dbReference type="InterPro" id="IPR036187">
    <property type="entry name" value="DNA_mismatch_repair_MutS_sf"/>
</dbReference>
<organism evidence="11 12">
    <name type="scientific">Agathobaculum hominis</name>
    <dbReference type="NCBI Taxonomy" id="2763014"/>
    <lineage>
        <taxon>Bacteria</taxon>
        <taxon>Bacillati</taxon>
        <taxon>Bacillota</taxon>
        <taxon>Clostridia</taxon>
        <taxon>Eubacteriales</taxon>
        <taxon>Butyricicoccaceae</taxon>
        <taxon>Agathobaculum</taxon>
    </lineage>
</organism>
<keyword evidence="5 8" id="KW-0067">ATP-binding</keyword>
<reference evidence="11 12" key="1">
    <citation type="submission" date="2020-08" db="EMBL/GenBank/DDBJ databases">
        <title>Genome public.</title>
        <authorList>
            <person name="Liu C."/>
            <person name="Sun Q."/>
        </authorList>
    </citation>
    <scope>NUCLEOTIDE SEQUENCE [LARGE SCALE GENOMIC DNA]</scope>
    <source>
        <strain evidence="11 12">M2</strain>
    </source>
</reference>
<proteinExistence type="inferred from homology"/>
<dbReference type="NCBIfam" id="TIGR01069">
    <property type="entry name" value="mutS2"/>
    <property type="match status" value="1"/>
</dbReference>
<evidence type="ECO:0000256" key="8">
    <source>
        <dbReference type="HAMAP-Rule" id="MF_00092"/>
    </source>
</evidence>
<evidence type="ECO:0000256" key="2">
    <source>
        <dbReference type="ARBA" id="ARBA00022730"/>
    </source>
</evidence>
<dbReference type="SUPFAM" id="SSF160443">
    <property type="entry name" value="SMR domain-like"/>
    <property type="match status" value="1"/>
</dbReference>
<dbReference type="InterPro" id="IPR002625">
    <property type="entry name" value="Smr_dom"/>
</dbReference>
<comment type="function">
    <text evidence="8">Acts as a ribosome collision sensor, splitting the ribosome into its 2 subunits. Detects stalled/collided 70S ribosomes which it binds and splits by an ATP-hydrolysis driven conformational change. Acts upstream of the ribosome quality control system (RQC), a ribosome-associated complex that mediates the extraction of incompletely synthesized nascent chains from stalled ribosomes and their subsequent degradation. Probably generates substrates for RQC.</text>
</comment>
<dbReference type="EC" id="3.1.-.-" evidence="8"/>
<evidence type="ECO:0000256" key="3">
    <source>
        <dbReference type="ARBA" id="ARBA00022741"/>
    </source>
</evidence>
<dbReference type="CDD" id="cd03280">
    <property type="entry name" value="ABC_MutS2"/>
    <property type="match status" value="1"/>
</dbReference>
<dbReference type="InterPro" id="IPR045076">
    <property type="entry name" value="MutS"/>
</dbReference>
<evidence type="ECO:0000313" key="12">
    <source>
        <dbReference type="Proteomes" id="UP000641741"/>
    </source>
</evidence>
<evidence type="ECO:0000259" key="10">
    <source>
        <dbReference type="PROSITE" id="PS50828"/>
    </source>
</evidence>
<keyword evidence="3 8" id="KW-0547">Nucleotide-binding</keyword>
<sequence length="797" mass="87441">MNRLGEKSLKTLEYYEILERLAAQAASEAAKEKCRALRPLDDREQAELWMRQTTDAKDRMVRQGSPSFGGIREVGAILIRADRGGTLNPRELLSVASLLQTARRALAYEAESEEKSALSPIFGLLSGNRSLEEAITTAIVSEEEIADGASPELLSIRRELRRISGRVRETLNRMISGERSKYLQETIITQRNGRFVVPVKAEHRGDVPGLVHDTSSTGATVFVEPQQVVEINNQIKVLEGREEAEIERILASLSAEVSMYKGAIEQDYDALTTLDFIFARAKLSFEMNAAAPSLLESGSRVRLLRARHPLLDKDKAVAIDIAIGDDYDTLVITGPNTGGKTVSLKTLGLLSLMAASGLHIPASEESEIGLFEHVYADIGDEQSIEQSLSTFSAHMKTIVSIMDCCGQGDLVLFDELGAGTDPVEGAALAVAVIGYARQMGACVAATTHYAELKTFALTTDGVENASCEFDVQSLQPTYRLLTGIPGKSNAFAIAARLGLQPTIIDRAKEQVSTEDARFEDVLAELERERRRIEKMKEEAQRMRSAAQSERDKMRAERDAAEERADKMMEGARSQADNILKNARMTAETVFDELETLKKQSQKKASEQNLAAAKAALRGVITQTENEQRRGIQKRVVDAEEVRPLAKGDRVRLLNVGGVIATVLAAPDRDGSVQVQAGPMKMTVKVNEVRLVEEKKAAPKPKMQPRRDAPRRELNLRSAESEVDVRGMSAEEALFEVDNFLSRAIMAGLPAVTVIHGKGTGVLRNAVQQHLRKNKRVKSVRSGVYGEGEQGVTIVELK</sequence>
<accession>A0ABR7GLK8</accession>
<dbReference type="Gene3D" id="3.30.1370.110">
    <property type="match status" value="1"/>
</dbReference>
<keyword evidence="4 8" id="KW-0378">Hydrolase</keyword>
<comment type="function">
    <text evidence="8">Endonuclease that is involved in the suppression of homologous recombination and thus may have a key role in the control of bacterial genetic diversity.</text>
</comment>
<dbReference type="InterPro" id="IPR036063">
    <property type="entry name" value="Smr_dom_sf"/>
</dbReference>
<gene>
    <name evidence="8" type="primary">mutS2</name>
    <name evidence="8" type="synonym">rqcU</name>
    <name evidence="11" type="ORF">H8S02_04350</name>
</gene>
<dbReference type="PANTHER" id="PTHR48466">
    <property type="entry name" value="OS10G0509000 PROTEIN-RELATED"/>
    <property type="match status" value="1"/>
</dbReference>
<keyword evidence="8 11" id="KW-0255">Endonuclease</keyword>
<comment type="similarity">
    <text evidence="8">Belongs to the DNA mismatch repair MutS family. MutS2 subfamily.</text>
</comment>
<feature type="domain" description="Smr" evidence="10">
    <location>
        <begin position="722"/>
        <end position="797"/>
    </location>
</feature>
<dbReference type="SMART" id="SM00533">
    <property type="entry name" value="MUTSd"/>
    <property type="match status" value="1"/>
</dbReference>
<dbReference type="PANTHER" id="PTHR48466:SF2">
    <property type="entry name" value="OS10G0509000 PROTEIN"/>
    <property type="match status" value="1"/>
</dbReference>